<feature type="transmembrane region" description="Helical" evidence="1">
    <location>
        <begin position="75"/>
        <end position="92"/>
    </location>
</feature>
<sequence>MFVYRTPHGAASLHQRLRRGFTIPATPLPPRSVGVCCQSLRKQENFTELYTLLFVKCLESLFIFNKRIFCRYAEIVLYNVFLVIFFSISRIFQNFLICSKKITVHIEIIVPKR</sequence>
<reference evidence="2" key="1">
    <citation type="submission" date="2021-05" db="EMBL/GenBank/DDBJ databases">
        <authorList>
            <person name="Alioto T."/>
            <person name="Alioto T."/>
            <person name="Gomez Garrido J."/>
        </authorList>
    </citation>
    <scope>NUCLEOTIDE SEQUENCE</scope>
</reference>
<keyword evidence="1" id="KW-1133">Transmembrane helix</keyword>
<protein>
    <submittedName>
        <fullName evidence="2">Uncharacterized protein</fullName>
    </submittedName>
</protein>
<accession>A0A8D8TX36</accession>
<proteinExistence type="predicted"/>
<keyword evidence="1" id="KW-0472">Membrane</keyword>
<keyword evidence="1" id="KW-0812">Transmembrane</keyword>
<dbReference type="EMBL" id="HBUF01328701">
    <property type="protein sequence ID" value="CAG6696445.1"/>
    <property type="molecule type" value="Transcribed_RNA"/>
</dbReference>
<name>A0A8D8TX36_9HEMI</name>
<evidence type="ECO:0000313" key="2">
    <source>
        <dbReference type="EMBL" id="CAG6696445.1"/>
    </source>
</evidence>
<evidence type="ECO:0000256" key="1">
    <source>
        <dbReference type="SAM" id="Phobius"/>
    </source>
</evidence>
<dbReference type="AlphaFoldDB" id="A0A8D8TX36"/>
<organism evidence="2">
    <name type="scientific">Cacopsylla melanoneura</name>
    <dbReference type="NCBI Taxonomy" id="428564"/>
    <lineage>
        <taxon>Eukaryota</taxon>
        <taxon>Metazoa</taxon>
        <taxon>Ecdysozoa</taxon>
        <taxon>Arthropoda</taxon>
        <taxon>Hexapoda</taxon>
        <taxon>Insecta</taxon>
        <taxon>Pterygota</taxon>
        <taxon>Neoptera</taxon>
        <taxon>Paraneoptera</taxon>
        <taxon>Hemiptera</taxon>
        <taxon>Sternorrhyncha</taxon>
        <taxon>Psylloidea</taxon>
        <taxon>Psyllidae</taxon>
        <taxon>Psyllinae</taxon>
        <taxon>Cacopsylla</taxon>
    </lineage>
</organism>